<reference evidence="2 3" key="1">
    <citation type="submission" date="2018-12" db="EMBL/GenBank/DDBJ databases">
        <title>Complete Genome Sequence of Glutamicibacter creatinolyticus strain LGCM259,isolated from an abscess of a 12-year-old mare in Italy.</title>
        <authorList>
            <person name="Santos R.G."/>
            <person name="Silva A.L."/>
            <person name="Seyffert N."/>
            <person name="Castro T.L.P."/>
            <person name="Attili A.R."/>
            <person name="Rifici C."/>
            <person name="Mazzullo G."/>
            <person name="Brenig B."/>
            <person name="Venanzi F."/>
            <person name="Azevedo V."/>
        </authorList>
    </citation>
    <scope>NUCLEOTIDE SEQUENCE [LARGE SCALE GENOMIC DNA]</scope>
    <source>
        <strain evidence="2 3">LGCM 259</strain>
    </source>
</reference>
<dbReference type="PANTHER" id="PTHR43441:SF10">
    <property type="entry name" value="ACETYLTRANSFERASE"/>
    <property type="match status" value="1"/>
</dbReference>
<feature type="domain" description="N-acetyltransferase" evidence="1">
    <location>
        <begin position="160"/>
        <end position="314"/>
    </location>
</feature>
<dbReference type="PANTHER" id="PTHR43441">
    <property type="entry name" value="RIBOSOMAL-PROTEIN-SERINE ACETYLTRANSFERASE"/>
    <property type="match status" value="1"/>
</dbReference>
<dbReference type="AlphaFoldDB" id="A0A5B7WU97"/>
<dbReference type="SUPFAM" id="SSF55729">
    <property type="entry name" value="Acyl-CoA N-acyltransferases (Nat)"/>
    <property type="match status" value="1"/>
</dbReference>
<keyword evidence="2" id="KW-0808">Transferase</keyword>
<dbReference type="KEGG" id="gcr:GcLGCM259_1961"/>
<gene>
    <name evidence="2" type="ORF">GcLGCM259_1961</name>
</gene>
<dbReference type="GO" id="GO:0008999">
    <property type="term" value="F:protein-N-terminal-alanine acetyltransferase activity"/>
    <property type="evidence" value="ECO:0007669"/>
    <property type="project" value="TreeGrafter"/>
</dbReference>
<dbReference type="Pfam" id="PF13302">
    <property type="entry name" value="Acetyltransf_3"/>
    <property type="match status" value="1"/>
</dbReference>
<dbReference type="RefSeq" id="WP_138926533.1">
    <property type="nucleotide sequence ID" value="NZ_CP034412.1"/>
</dbReference>
<dbReference type="Proteomes" id="UP000307000">
    <property type="component" value="Chromosome"/>
</dbReference>
<dbReference type="SUPFAM" id="SSF54427">
    <property type="entry name" value="NTF2-like"/>
    <property type="match status" value="1"/>
</dbReference>
<dbReference type="InterPro" id="IPR027843">
    <property type="entry name" value="DUF4440"/>
</dbReference>
<dbReference type="InterPro" id="IPR051908">
    <property type="entry name" value="Ribosomal_N-acetyltransferase"/>
</dbReference>
<dbReference type="InterPro" id="IPR016181">
    <property type="entry name" value="Acyl_CoA_acyltransferase"/>
</dbReference>
<proteinExistence type="predicted"/>
<evidence type="ECO:0000259" key="1">
    <source>
        <dbReference type="PROSITE" id="PS51186"/>
    </source>
</evidence>
<dbReference type="EMBL" id="CP034412">
    <property type="protein sequence ID" value="QCY47676.1"/>
    <property type="molecule type" value="Genomic_DNA"/>
</dbReference>
<dbReference type="PROSITE" id="PS51186">
    <property type="entry name" value="GNAT"/>
    <property type="match status" value="1"/>
</dbReference>
<protein>
    <submittedName>
        <fullName evidence="2">GNAT family N-acetyltransferase</fullName>
    </submittedName>
</protein>
<dbReference type="Pfam" id="PF14534">
    <property type="entry name" value="DUF4440"/>
    <property type="match status" value="1"/>
</dbReference>
<dbReference type="Gene3D" id="3.10.450.50">
    <property type="match status" value="1"/>
</dbReference>
<dbReference type="InterPro" id="IPR000182">
    <property type="entry name" value="GNAT_dom"/>
</dbReference>
<organism evidence="2 3">
    <name type="scientific">Glutamicibacter creatinolyticus</name>
    <dbReference type="NCBI Taxonomy" id="162496"/>
    <lineage>
        <taxon>Bacteria</taxon>
        <taxon>Bacillati</taxon>
        <taxon>Actinomycetota</taxon>
        <taxon>Actinomycetes</taxon>
        <taxon>Micrococcales</taxon>
        <taxon>Micrococcaceae</taxon>
        <taxon>Glutamicibacter</taxon>
    </lineage>
</organism>
<evidence type="ECO:0000313" key="3">
    <source>
        <dbReference type="Proteomes" id="UP000307000"/>
    </source>
</evidence>
<name>A0A5B7WU97_9MICC</name>
<keyword evidence="3" id="KW-1185">Reference proteome</keyword>
<dbReference type="GO" id="GO:1990189">
    <property type="term" value="F:protein N-terminal-serine acetyltransferase activity"/>
    <property type="evidence" value="ECO:0007669"/>
    <property type="project" value="TreeGrafter"/>
</dbReference>
<sequence>MNASGTTHNAQSYPRLLERSDPLAQELLALEEQLLSPAVRGDAQRLAVLLHEMFEEVGVSGRHYTKDEIIALLATQTRTDNPPAALHAPSLLALSEHQVLLRWQSTGVRTAHRSSLWQLERGRWQLLYHQGTASAVGAQQHSTPAPRPAPAPAGLEATRARLRPLRPTDAPAVLAAFTSDAQMKRQGSVRTLDEAHAYIDRLLASPQEQRPYAIDVDGTLVGLVCASLDRANTLGWFCYWVAAGYRGRQLASRAAATVADHLLSSGGVHRLELGARANNPASLRVARAAGFIQEGVEREKFVMDGTRVDVLTFGRLRSDPFPAIAALELEPAPGEA</sequence>
<dbReference type="InterPro" id="IPR032710">
    <property type="entry name" value="NTF2-like_dom_sf"/>
</dbReference>
<dbReference type="GO" id="GO:0005737">
    <property type="term" value="C:cytoplasm"/>
    <property type="evidence" value="ECO:0007669"/>
    <property type="project" value="TreeGrafter"/>
</dbReference>
<accession>A0A5B7WU97</accession>
<evidence type="ECO:0000313" key="2">
    <source>
        <dbReference type="EMBL" id="QCY47676.1"/>
    </source>
</evidence>
<dbReference type="Gene3D" id="3.40.630.30">
    <property type="match status" value="1"/>
</dbReference>